<keyword evidence="5 13" id="KW-0418">Kinase</keyword>
<dbReference type="SMART" id="SM00220">
    <property type="entry name" value="S_TKc"/>
    <property type="match status" value="1"/>
</dbReference>
<dbReference type="PROSITE" id="PS51178">
    <property type="entry name" value="PASTA"/>
    <property type="match status" value="3"/>
</dbReference>
<dbReference type="PROSITE" id="PS50011">
    <property type="entry name" value="PROTEIN_KINASE_DOM"/>
    <property type="match status" value="1"/>
</dbReference>
<dbReference type="Proteomes" id="UP000008457">
    <property type="component" value="Chromosome"/>
</dbReference>
<evidence type="ECO:0000259" key="12">
    <source>
        <dbReference type="PROSITE" id="PS51178"/>
    </source>
</evidence>
<sequence>MDALIGKILGGRYEIVEKIGEGGMAVVYRAHCHLLSRDVAVKILRPEYANNEEFIRRFRKEAQAAASLSHHNIVNIYDIGNDNNLRYIVMEYIDGPTLKDIIKRDAPLAYERAVNIAIQICAALDHAHKHGIIHRDIKPQNIMLTADGVVKVADFGIAKAVADVSTTLYDTDTMGSVHYLSPEQARGGYVDAKSDIYSLGVVLYEMVTGQVPFTGDTAVAVALKHLHDDIRSVRELNPDVPPALDQVITKALQKDRDQRYDSAMEMMVDLRRVLREPYGTFVSISDSMVDEPTRVVPAIHERDHDKPQPSAEERPAKKVWKVVIIAVAIIAIMAAGAATAMRIYNDYFAVPDVNVPSIVRQEENAARQQLESLGLVMNVVDRQYNDEVPEGYIISQDPQPNTTVKKGASVNVIVSQGTKNIEVPSIVNKTETEAKLILEEAGLEPGEVRHSYSDEYPAGYVMDQNPKAGIHVTGDNIKVDYVVSDGPETTTITLPDFEGQLLDDAQKVLESYGLKIGRIVREDSSYDKDVILRQKPEPQTQVTEGSTVDFWVSSGKPKIYSPKQITIPLPQDWLDPEDPEKPAEQLTIKVLKKEGDVTEVVYQGVHKPSEKEIKINVEGKSKAVVEVYIFDQLYKSIEIDFTKEAS</sequence>
<dbReference type="HOGENOM" id="CLU_000288_135_2_9"/>
<evidence type="ECO:0000259" key="11">
    <source>
        <dbReference type="PROSITE" id="PS50011"/>
    </source>
</evidence>
<feature type="domain" description="PASTA" evidence="12">
    <location>
        <begin position="349"/>
        <end position="416"/>
    </location>
</feature>
<feature type="domain" description="PASTA" evidence="12">
    <location>
        <begin position="488"/>
        <end position="554"/>
    </location>
</feature>
<dbReference type="SMART" id="SM00740">
    <property type="entry name" value="PASTA"/>
    <property type="match status" value="3"/>
</dbReference>
<keyword evidence="10" id="KW-1133">Transmembrane helix</keyword>
<proteinExistence type="predicted"/>
<evidence type="ECO:0000313" key="13">
    <source>
        <dbReference type="EMBL" id="AEE96187.1"/>
    </source>
</evidence>
<dbReference type="STRING" id="697281.Mahau_0989"/>
<evidence type="ECO:0000256" key="8">
    <source>
        <dbReference type="ARBA" id="ARBA00048679"/>
    </source>
</evidence>
<dbReference type="CDD" id="cd14014">
    <property type="entry name" value="STKc_PknB_like"/>
    <property type="match status" value="1"/>
</dbReference>
<comment type="catalytic activity">
    <reaction evidence="7">
        <text>L-threonyl-[protein] + ATP = O-phospho-L-threonyl-[protein] + ADP + H(+)</text>
        <dbReference type="Rhea" id="RHEA:46608"/>
        <dbReference type="Rhea" id="RHEA-COMP:11060"/>
        <dbReference type="Rhea" id="RHEA-COMP:11605"/>
        <dbReference type="ChEBI" id="CHEBI:15378"/>
        <dbReference type="ChEBI" id="CHEBI:30013"/>
        <dbReference type="ChEBI" id="CHEBI:30616"/>
        <dbReference type="ChEBI" id="CHEBI:61977"/>
        <dbReference type="ChEBI" id="CHEBI:456216"/>
        <dbReference type="EC" id="2.7.11.1"/>
    </reaction>
</comment>
<evidence type="ECO:0000256" key="3">
    <source>
        <dbReference type="ARBA" id="ARBA00022679"/>
    </source>
</evidence>
<keyword evidence="10" id="KW-0472">Membrane</keyword>
<evidence type="ECO:0000256" key="2">
    <source>
        <dbReference type="ARBA" id="ARBA00022527"/>
    </source>
</evidence>
<evidence type="ECO:0000313" key="14">
    <source>
        <dbReference type="Proteomes" id="UP000008457"/>
    </source>
</evidence>
<dbReference type="AlphaFoldDB" id="F4A2E0"/>
<keyword evidence="6 9" id="KW-0067">ATP-binding</keyword>
<dbReference type="Gene3D" id="3.30.10.20">
    <property type="match status" value="3"/>
</dbReference>
<dbReference type="InterPro" id="IPR008271">
    <property type="entry name" value="Ser/Thr_kinase_AS"/>
</dbReference>
<dbReference type="FunFam" id="3.30.200.20:FF:000035">
    <property type="entry name" value="Serine/threonine protein kinase Stk1"/>
    <property type="match status" value="1"/>
</dbReference>
<name>F4A2E0_MAHA5</name>
<evidence type="ECO:0000256" key="7">
    <source>
        <dbReference type="ARBA" id="ARBA00047899"/>
    </source>
</evidence>
<dbReference type="InterPro" id="IPR000719">
    <property type="entry name" value="Prot_kinase_dom"/>
</dbReference>
<comment type="catalytic activity">
    <reaction evidence="8">
        <text>L-seryl-[protein] + ATP = O-phospho-L-seryl-[protein] + ADP + H(+)</text>
        <dbReference type="Rhea" id="RHEA:17989"/>
        <dbReference type="Rhea" id="RHEA-COMP:9863"/>
        <dbReference type="Rhea" id="RHEA-COMP:11604"/>
        <dbReference type="ChEBI" id="CHEBI:15378"/>
        <dbReference type="ChEBI" id="CHEBI:29999"/>
        <dbReference type="ChEBI" id="CHEBI:30616"/>
        <dbReference type="ChEBI" id="CHEBI:83421"/>
        <dbReference type="ChEBI" id="CHEBI:456216"/>
        <dbReference type="EC" id="2.7.11.1"/>
    </reaction>
</comment>
<evidence type="ECO:0000256" key="6">
    <source>
        <dbReference type="ARBA" id="ARBA00022840"/>
    </source>
</evidence>
<dbReference type="PANTHER" id="PTHR43289:SF34">
    <property type="entry name" value="SERINE_THREONINE-PROTEIN KINASE YBDM-RELATED"/>
    <property type="match status" value="1"/>
</dbReference>
<evidence type="ECO:0000256" key="4">
    <source>
        <dbReference type="ARBA" id="ARBA00022741"/>
    </source>
</evidence>
<dbReference type="eggNOG" id="COG0515">
    <property type="taxonomic scope" value="Bacteria"/>
</dbReference>
<dbReference type="OrthoDB" id="9788659at2"/>
<dbReference type="PANTHER" id="PTHR43289">
    <property type="entry name" value="MITOGEN-ACTIVATED PROTEIN KINASE KINASE KINASE 20-RELATED"/>
    <property type="match status" value="1"/>
</dbReference>
<dbReference type="PROSITE" id="PS00108">
    <property type="entry name" value="PROTEIN_KINASE_ST"/>
    <property type="match status" value="1"/>
</dbReference>
<dbReference type="KEGG" id="mas:Mahau_0989"/>
<feature type="binding site" evidence="9">
    <location>
        <position position="42"/>
    </location>
    <ligand>
        <name>ATP</name>
        <dbReference type="ChEBI" id="CHEBI:30616"/>
    </ligand>
</feature>
<dbReference type="SUPFAM" id="SSF56112">
    <property type="entry name" value="Protein kinase-like (PK-like)"/>
    <property type="match status" value="1"/>
</dbReference>
<dbReference type="GO" id="GO:0004674">
    <property type="term" value="F:protein serine/threonine kinase activity"/>
    <property type="evidence" value="ECO:0007669"/>
    <property type="project" value="UniProtKB-KW"/>
</dbReference>
<keyword evidence="10" id="KW-0812">Transmembrane</keyword>
<dbReference type="PROSITE" id="PS00107">
    <property type="entry name" value="PROTEIN_KINASE_ATP"/>
    <property type="match status" value="1"/>
</dbReference>
<dbReference type="Pfam" id="PF00069">
    <property type="entry name" value="Pkinase"/>
    <property type="match status" value="1"/>
</dbReference>
<feature type="domain" description="PASTA" evidence="12">
    <location>
        <begin position="417"/>
        <end position="485"/>
    </location>
</feature>
<dbReference type="Gene3D" id="1.10.510.10">
    <property type="entry name" value="Transferase(Phosphotransferase) domain 1"/>
    <property type="match status" value="1"/>
</dbReference>
<evidence type="ECO:0000256" key="5">
    <source>
        <dbReference type="ARBA" id="ARBA00022777"/>
    </source>
</evidence>
<accession>F4A2E0</accession>
<feature type="transmembrane region" description="Helical" evidence="10">
    <location>
        <begin position="322"/>
        <end position="344"/>
    </location>
</feature>
<evidence type="ECO:0000256" key="10">
    <source>
        <dbReference type="SAM" id="Phobius"/>
    </source>
</evidence>
<dbReference type="FunFam" id="1.10.510.10:FF:000021">
    <property type="entry name" value="Serine/threonine protein kinase"/>
    <property type="match status" value="1"/>
</dbReference>
<dbReference type="EC" id="2.7.11.1" evidence="1"/>
<dbReference type="RefSeq" id="WP_013780617.1">
    <property type="nucleotide sequence ID" value="NC_015520.1"/>
</dbReference>
<dbReference type="GO" id="GO:0005524">
    <property type="term" value="F:ATP binding"/>
    <property type="evidence" value="ECO:0007669"/>
    <property type="project" value="UniProtKB-UniRule"/>
</dbReference>
<reference evidence="13 14" key="2">
    <citation type="journal article" date="2011" name="Stand. Genomic Sci.">
        <title>Complete genome sequence of Mahella australiensis type strain (50-1 BON).</title>
        <authorList>
            <person name="Sikorski J."/>
            <person name="Teshima H."/>
            <person name="Nolan M."/>
            <person name="Lucas S."/>
            <person name="Hammon N."/>
            <person name="Deshpande S."/>
            <person name="Cheng J.F."/>
            <person name="Pitluck S."/>
            <person name="Liolios K."/>
            <person name="Pagani I."/>
            <person name="Ivanova N."/>
            <person name="Huntemann M."/>
            <person name="Mavromatis K."/>
            <person name="Ovchinikova G."/>
            <person name="Pati A."/>
            <person name="Tapia R."/>
            <person name="Han C."/>
            <person name="Goodwin L."/>
            <person name="Chen A."/>
            <person name="Palaniappan K."/>
            <person name="Land M."/>
            <person name="Hauser L."/>
            <person name="Ngatchou-Djao O.D."/>
            <person name="Rohde M."/>
            <person name="Pukall R."/>
            <person name="Spring S."/>
            <person name="Abt B."/>
            <person name="Goker M."/>
            <person name="Detter J.C."/>
            <person name="Woyke T."/>
            <person name="Bristow J."/>
            <person name="Markowitz V."/>
            <person name="Hugenholtz P."/>
            <person name="Eisen J.A."/>
            <person name="Kyrpides N.C."/>
            <person name="Klenk H.P."/>
            <person name="Lapidus A."/>
        </authorList>
    </citation>
    <scope>NUCLEOTIDE SEQUENCE [LARGE SCALE GENOMIC DNA]</scope>
    <source>
        <strain evidence="14">DSM 15567 / CIP 107919 / 50-1 BON</strain>
    </source>
</reference>
<dbReference type="InterPro" id="IPR005543">
    <property type="entry name" value="PASTA_dom"/>
</dbReference>
<keyword evidence="4 9" id="KW-0547">Nucleotide-binding</keyword>
<protein>
    <recommendedName>
        <fullName evidence="1">non-specific serine/threonine protein kinase</fullName>
        <ecNumber evidence="1">2.7.11.1</ecNumber>
    </recommendedName>
</protein>
<reference evidence="14" key="1">
    <citation type="submission" date="2010-11" db="EMBL/GenBank/DDBJ databases">
        <title>The complete genome of Mahella australiensis DSM 15567.</title>
        <authorList>
            <consortium name="US DOE Joint Genome Institute (JGI-PGF)"/>
            <person name="Lucas S."/>
            <person name="Copeland A."/>
            <person name="Lapidus A."/>
            <person name="Bruce D."/>
            <person name="Goodwin L."/>
            <person name="Pitluck S."/>
            <person name="Kyrpides N."/>
            <person name="Mavromatis K."/>
            <person name="Pagani I."/>
            <person name="Ivanova N."/>
            <person name="Teshima H."/>
            <person name="Brettin T."/>
            <person name="Detter J.C."/>
            <person name="Han C."/>
            <person name="Tapia R."/>
            <person name="Land M."/>
            <person name="Hauser L."/>
            <person name="Markowitz V."/>
            <person name="Cheng J.-F."/>
            <person name="Hugenholtz P."/>
            <person name="Woyke T."/>
            <person name="Wu D."/>
            <person name="Spring S."/>
            <person name="Pukall R."/>
            <person name="Steenblock K."/>
            <person name="Schneider S."/>
            <person name="Klenk H.-P."/>
            <person name="Eisen J.A."/>
        </authorList>
    </citation>
    <scope>NUCLEOTIDE SEQUENCE [LARGE SCALE GENOMIC DNA]</scope>
    <source>
        <strain evidence="14">DSM 15567 / CIP 107919 / 50-1 BON</strain>
    </source>
</reference>
<evidence type="ECO:0000256" key="9">
    <source>
        <dbReference type="PROSITE-ProRule" id="PRU10141"/>
    </source>
</evidence>
<dbReference type="InterPro" id="IPR011009">
    <property type="entry name" value="Kinase-like_dom_sf"/>
</dbReference>
<gene>
    <name evidence="13" type="ordered locus">Mahau_0989</name>
</gene>
<dbReference type="EMBL" id="CP002360">
    <property type="protein sequence ID" value="AEE96187.1"/>
    <property type="molecule type" value="Genomic_DNA"/>
</dbReference>
<evidence type="ECO:0000256" key="1">
    <source>
        <dbReference type="ARBA" id="ARBA00012513"/>
    </source>
</evidence>
<dbReference type="Gene3D" id="3.30.200.20">
    <property type="entry name" value="Phosphorylase Kinase, domain 1"/>
    <property type="match status" value="1"/>
</dbReference>
<keyword evidence="14" id="KW-1185">Reference proteome</keyword>
<keyword evidence="2 13" id="KW-0723">Serine/threonine-protein kinase</keyword>
<organism evidence="13 14">
    <name type="scientific">Mahella australiensis (strain DSM 15567 / CIP 107919 / 50-1 BON)</name>
    <dbReference type="NCBI Taxonomy" id="697281"/>
    <lineage>
        <taxon>Bacteria</taxon>
        <taxon>Bacillati</taxon>
        <taxon>Bacillota</taxon>
        <taxon>Clostridia</taxon>
        <taxon>Thermoanaerobacterales</taxon>
        <taxon>Thermoanaerobacterales Family IV. Incertae Sedis</taxon>
        <taxon>Mahella</taxon>
    </lineage>
</organism>
<dbReference type="InterPro" id="IPR017441">
    <property type="entry name" value="Protein_kinase_ATP_BS"/>
</dbReference>
<dbReference type="NCBIfam" id="NF033483">
    <property type="entry name" value="PknB_PASTA_kin"/>
    <property type="match status" value="1"/>
</dbReference>
<dbReference type="Pfam" id="PF03793">
    <property type="entry name" value="PASTA"/>
    <property type="match status" value="3"/>
</dbReference>
<feature type="domain" description="Protein kinase" evidence="11">
    <location>
        <begin position="13"/>
        <end position="274"/>
    </location>
</feature>
<dbReference type="eggNOG" id="COG2815">
    <property type="taxonomic scope" value="Bacteria"/>
</dbReference>
<dbReference type="CDD" id="cd06577">
    <property type="entry name" value="PASTA_pknB"/>
    <property type="match status" value="3"/>
</dbReference>
<keyword evidence="3" id="KW-0808">Transferase</keyword>